<dbReference type="Gene3D" id="3.40.50.2000">
    <property type="entry name" value="Glycogen Phosphorylase B"/>
    <property type="match status" value="2"/>
</dbReference>
<evidence type="ECO:0000259" key="1">
    <source>
        <dbReference type="Pfam" id="PF00534"/>
    </source>
</evidence>
<dbReference type="Pfam" id="PF00534">
    <property type="entry name" value="Glycos_transf_1"/>
    <property type="match status" value="1"/>
</dbReference>
<dbReference type="PANTHER" id="PTHR45947:SF3">
    <property type="entry name" value="SULFOQUINOVOSYL TRANSFERASE SQD2"/>
    <property type="match status" value="1"/>
</dbReference>
<evidence type="ECO:0000313" key="2">
    <source>
        <dbReference type="EMBL" id="MDR6537314.1"/>
    </source>
</evidence>
<dbReference type="EMBL" id="JAVDRF010000006">
    <property type="protein sequence ID" value="MDR6537314.1"/>
    <property type="molecule type" value="Genomic_DNA"/>
</dbReference>
<accession>A0ABU1NFT0</accession>
<reference evidence="2 3" key="1">
    <citation type="submission" date="2023-07" db="EMBL/GenBank/DDBJ databases">
        <title>Sorghum-associated microbial communities from plants grown in Nebraska, USA.</title>
        <authorList>
            <person name="Schachtman D."/>
        </authorList>
    </citation>
    <scope>NUCLEOTIDE SEQUENCE [LARGE SCALE GENOMIC DNA]</scope>
    <source>
        <strain evidence="2 3">DS1781</strain>
    </source>
</reference>
<organism evidence="2 3">
    <name type="scientific">Variovorax soli</name>
    <dbReference type="NCBI Taxonomy" id="376815"/>
    <lineage>
        <taxon>Bacteria</taxon>
        <taxon>Pseudomonadati</taxon>
        <taxon>Pseudomonadota</taxon>
        <taxon>Betaproteobacteria</taxon>
        <taxon>Burkholderiales</taxon>
        <taxon>Comamonadaceae</taxon>
        <taxon>Variovorax</taxon>
    </lineage>
</organism>
<dbReference type="SUPFAM" id="SSF53756">
    <property type="entry name" value="UDP-Glycosyltransferase/glycogen phosphorylase"/>
    <property type="match status" value="1"/>
</dbReference>
<keyword evidence="3" id="KW-1185">Reference proteome</keyword>
<gene>
    <name evidence="2" type="ORF">J2739_003091</name>
</gene>
<proteinExistence type="predicted"/>
<dbReference type="RefSeq" id="WP_309903129.1">
    <property type="nucleotide sequence ID" value="NZ_JAVDRF010000006.1"/>
</dbReference>
<sequence>MKLLFSHPAGNQNVRAMLDGLEAAGMLARFTTTLAVAPDNVALKLVPQGLSRDLLRRRFNVPREKILQHPWRELARAVCSRAGWNYWLRHEQGFASIDGVLQDFDRFSARALPRLHQRLDLGAVYTYEDSALDTFRTAKDLGLKCVYDLPISYWEVGRKLMEEEIQRLPAWAHALGGGMSDSPAKLERKARELELADLVVVPSRFVADSLPAWAGQKTRVLSPFGSPLSAAAPARQAVDPSKPLRVLFVGSMGQRKGLADLFQAMHLLEGENIELVVMGSLLNEPSFYRSQYADFTHEKGRPHAEVLALMRSCDVFCLPSLYEGRALVMQEAMSQGLPIVITPNTGGDDLVIEGKTGFLVPIRSPEKIAEKLAWFNQNRHELPAMSEAAMRHAASYTWEKYSEVVIDAIRKLA</sequence>
<feature type="domain" description="Glycosyl transferase family 1" evidence="1">
    <location>
        <begin position="240"/>
        <end position="389"/>
    </location>
</feature>
<dbReference type="CDD" id="cd03801">
    <property type="entry name" value="GT4_PimA-like"/>
    <property type="match status" value="1"/>
</dbReference>
<dbReference type="InterPro" id="IPR050194">
    <property type="entry name" value="Glycosyltransferase_grp1"/>
</dbReference>
<comment type="caution">
    <text evidence="2">The sequence shown here is derived from an EMBL/GenBank/DDBJ whole genome shotgun (WGS) entry which is preliminary data.</text>
</comment>
<dbReference type="Proteomes" id="UP001184230">
    <property type="component" value="Unassembled WGS sequence"/>
</dbReference>
<protein>
    <submittedName>
        <fullName evidence="2">Glycosyltransferase involved in cell wall biosynthesis</fullName>
    </submittedName>
</protein>
<dbReference type="PANTHER" id="PTHR45947">
    <property type="entry name" value="SULFOQUINOVOSYL TRANSFERASE SQD2"/>
    <property type="match status" value="1"/>
</dbReference>
<name>A0ABU1NFT0_9BURK</name>
<evidence type="ECO:0000313" key="3">
    <source>
        <dbReference type="Proteomes" id="UP001184230"/>
    </source>
</evidence>
<dbReference type="InterPro" id="IPR001296">
    <property type="entry name" value="Glyco_trans_1"/>
</dbReference>